<name>A0A432E1L5_9FLAO</name>
<sequence>MKPSDQTLLIDGYTSKATYGTGDLSAYYSQFVSAGSYPMNSNGSTLLGKFSQSGNLLSAQYHPLISSLAITRYLVYRDQFGNQYKIGDLLLLILLYSSRSMAFNPCDR</sequence>
<comment type="caution">
    <text evidence="1">The sequence shown here is derived from an EMBL/GenBank/DDBJ whole genome shotgun (WGS) entry which is preliminary data.</text>
</comment>
<accession>A0A432E1L5</accession>
<evidence type="ECO:0000313" key="2">
    <source>
        <dbReference type="Proteomes" id="UP000276953"/>
    </source>
</evidence>
<protein>
    <submittedName>
        <fullName evidence="1">Uncharacterized protein</fullName>
    </submittedName>
</protein>
<dbReference type="AlphaFoldDB" id="A0A432E1L5"/>
<reference evidence="1 2" key="1">
    <citation type="submission" date="2018-12" db="EMBL/GenBank/DDBJ databases">
        <title>Draft Genome Sequence of Chryseobacterium arthrosphaerae strain ED882-96 Isolated from the Blood of a Patient with Liver Cirrhosis in Taiwan.</title>
        <authorList>
            <person name="Lin J.-N."/>
            <person name="Lai C.-H."/>
            <person name="Yang C.-H."/>
            <person name="Huang Y.-H."/>
        </authorList>
    </citation>
    <scope>NUCLEOTIDE SEQUENCE [LARGE SCALE GENOMIC DNA]</scope>
    <source>
        <strain evidence="1 2">ED882-96</strain>
    </source>
</reference>
<dbReference type="EMBL" id="RYFC01000001">
    <property type="protein sequence ID" value="RTZ50338.1"/>
    <property type="molecule type" value="Genomic_DNA"/>
</dbReference>
<dbReference type="Proteomes" id="UP000276953">
    <property type="component" value="Unassembled WGS sequence"/>
</dbReference>
<gene>
    <name evidence="1" type="ORF">EJ377_10975</name>
</gene>
<evidence type="ECO:0000313" key="1">
    <source>
        <dbReference type="EMBL" id="RTZ50338.1"/>
    </source>
</evidence>
<organism evidence="1 2">
    <name type="scientific">Chryseobacterium arthrosphaerae</name>
    <dbReference type="NCBI Taxonomy" id="651561"/>
    <lineage>
        <taxon>Bacteria</taxon>
        <taxon>Pseudomonadati</taxon>
        <taxon>Bacteroidota</taxon>
        <taxon>Flavobacteriia</taxon>
        <taxon>Flavobacteriales</taxon>
        <taxon>Weeksellaceae</taxon>
        <taxon>Chryseobacterium group</taxon>
        <taxon>Chryseobacterium</taxon>
    </lineage>
</organism>
<proteinExistence type="predicted"/>